<dbReference type="InterPro" id="IPR024172">
    <property type="entry name" value="AadA/Aad9"/>
</dbReference>
<evidence type="ECO:0000256" key="1">
    <source>
        <dbReference type="ARBA" id="ARBA00022679"/>
    </source>
</evidence>
<dbReference type="GO" id="GO:0046677">
    <property type="term" value="P:response to antibiotic"/>
    <property type="evidence" value="ECO:0007669"/>
    <property type="project" value="UniProtKB-KW"/>
</dbReference>
<dbReference type="SUPFAM" id="SSF81301">
    <property type="entry name" value="Nucleotidyltransferase"/>
    <property type="match status" value="1"/>
</dbReference>
<evidence type="ECO:0000256" key="5">
    <source>
        <dbReference type="ARBA" id="ARBA00047831"/>
    </source>
</evidence>
<dbReference type="STRING" id="61652.AXX16_1244"/>
<dbReference type="PIRSF" id="PIRSF000819">
    <property type="entry name" value="Streptomycin_3-adenylyltransf"/>
    <property type="match status" value="1"/>
</dbReference>
<dbReference type="AlphaFoldDB" id="A0A3S4FQ29"/>
<dbReference type="Gene3D" id="3.30.460.10">
    <property type="entry name" value="Beta Polymerase, domain 2"/>
    <property type="match status" value="1"/>
</dbReference>
<evidence type="ECO:0000259" key="8">
    <source>
        <dbReference type="Pfam" id="PF13427"/>
    </source>
</evidence>
<dbReference type="EMBL" id="LR134155">
    <property type="protein sequence ID" value="VEA70075.1"/>
    <property type="molecule type" value="Genomic_DNA"/>
</dbReference>
<dbReference type="InterPro" id="IPR025184">
    <property type="entry name" value="AadA_C"/>
</dbReference>
<dbReference type="InterPro" id="IPR043519">
    <property type="entry name" value="NT_sf"/>
</dbReference>
<gene>
    <name evidence="9" type="primary">ant1</name>
    <name evidence="9" type="ORF">NCTC9419_01567</name>
</gene>
<proteinExistence type="predicted"/>
<evidence type="ECO:0000256" key="2">
    <source>
        <dbReference type="ARBA" id="ARBA00023251"/>
    </source>
</evidence>
<comment type="catalytic activity">
    <reaction evidence="5 7">
        <text>spectinomycin + ATP = 9-O-adenylylspectinomycin + diphosphate</text>
        <dbReference type="Rhea" id="RHEA:63228"/>
        <dbReference type="ChEBI" id="CHEBI:30616"/>
        <dbReference type="ChEBI" id="CHEBI:33019"/>
        <dbReference type="ChEBI" id="CHEBI:146260"/>
        <dbReference type="ChEBI" id="CHEBI:146261"/>
    </reaction>
</comment>
<keyword evidence="2 7" id="KW-0046">Antibiotic resistance</keyword>
<dbReference type="Proteomes" id="UP000271603">
    <property type="component" value="Chromosome"/>
</dbReference>
<name>A0A3S4FQ29_SERRU</name>
<organism evidence="9 10">
    <name type="scientific">Serratia rubidaea</name>
    <name type="common">Serratia marinorubra</name>
    <dbReference type="NCBI Taxonomy" id="61652"/>
    <lineage>
        <taxon>Bacteria</taxon>
        <taxon>Pseudomonadati</taxon>
        <taxon>Pseudomonadota</taxon>
        <taxon>Gammaproteobacteria</taxon>
        <taxon>Enterobacterales</taxon>
        <taxon>Yersiniaceae</taxon>
        <taxon>Serratia</taxon>
    </lineage>
</organism>
<evidence type="ECO:0000256" key="4">
    <source>
        <dbReference type="ARBA" id="ARBA00035252"/>
    </source>
</evidence>
<keyword evidence="1 7" id="KW-0808">Transferase</keyword>
<comment type="catalytic activity">
    <reaction evidence="6 7">
        <text>streptomycin + ATP = 3''-O-adenylylstreptomycin + diphosphate</text>
        <dbReference type="Rhea" id="RHEA:20245"/>
        <dbReference type="ChEBI" id="CHEBI:30616"/>
        <dbReference type="ChEBI" id="CHEBI:33019"/>
        <dbReference type="ChEBI" id="CHEBI:58007"/>
        <dbReference type="ChEBI" id="CHEBI:58605"/>
        <dbReference type="EC" id="2.7.7.47"/>
    </reaction>
</comment>
<reference evidence="9 10" key="1">
    <citation type="submission" date="2018-12" db="EMBL/GenBank/DDBJ databases">
        <authorList>
            <consortium name="Pathogen Informatics"/>
        </authorList>
    </citation>
    <scope>NUCLEOTIDE SEQUENCE [LARGE SCALE GENOMIC DNA]</scope>
    <source>
        <strain evidence="9 10">NCTC9419</strain>
    </source>
</reference>
<dbReference type="CDD" id="cd05403">
    <property type="entry name" value="NT_KNTase_like"/>
    <property type="match status" value="1"/>
</dbReference>
<evidence type="ECO:0000256" key="7">
    <source>
        <dbReference type="PIRNR" id="PIRNR000819"/>
    </source>
</evidence>
<dbReference type="NCBIfam" id="NF045972">
    <property type="entry name" value="ANT_3pp_I_Serra"/>
    <property type="match status" value="1"/>
</dbReference>
<evidence type="ECO:0000256" key="6">
    <source>
        <dbReference type="ARBA" id="ARBA00048566"/>
    </source>
</evidence>
<dbReference type="NCBIfam" id="NF010309">
    <property type="entry name" value="PRK13746.1"/>
    <property type="match status" value="1"/>
</dbReference>
<dbReference type="EC" id="2.7.7.47" evidence="3 7"/>
<evidence type="ECO:0000313" key="10">
    <source>
        <dbReference type="Proteomes" id="UP000271603"/>
    </source>
</evidence>
<evidence type="ECO:0000256" key="3">
    <source>
        <dbReference type="ARBA" id="ARBA00035126"/>
    </source>
</evidence>
<dbReference type="GO" id="GO:0009012">
    <property type="term" value="F:aminoglycoside 3''-adenylyltransferase activity"/>
    <property type="evidence" value="ECO:0007669"/>
    <property type="project" value="UniProtKB-EC"/>
</dbReference>
<keyword evidence="7 9" id="KW-0548">Nucleotidyltransferase</keyword>
<dbReference type="GO" id="GO:0005524">
    <property type="term" value="F:ATP binding"/>
    <property type="evidence" value="ECO:0007669"/>
    <property type="project" value="UniProtKB-KW"/>
</dbReference>
<sequence length="273" mass="29922">MTTPLTDSARQQINAVVDLLTRRLGGNLMAIHLYGSAVESGLRPYSDLDLLVTLRAPLDNAQRASLMPALLALSAPPGAADGRRALEVTMLVYAQLVPWRYPPVRELQFGEWQREDIEAGIYEPAQRDADIAILLTKARHASVALVGDEAARLYPAVPPRDLRQTLQDTLALWQESADLLGDERNIILTLARIWYSVVHEAITGKEEAAAWLLPQLPAGHAATLQAARQEYLGLATQDWAAAMPAVEDFVRYAKAQISARLDRQADGSASPPY</sequence>
<accession>A0A3S4FQ29</accession>
<evidence type="ECO:0000313" key="9">
    <source>
        <dbReference type="EMBL" id="VEA70075.1"/>
    </source>
</evidence>
<dbReference type="Pfam" id="PF13427">
    <property type="entry name" value="AadA_C"/>
    <property type="match status" value="1"/>
</dbReference>
<feature type="domain" description="Adenylyltransferase AadA C-terminal" evidence="8">
    <location>
        <begin position="153"/>
        <end position="255"/>
    </location>
</feature>
<dbReference type="GO" id="GO:0070566">
    <property type="term" value="F:adenylyltransferase activity"/>
    <property type="evidence" value="ECO:0007669"/>
    <property type="project" value="InterPro"/>
</dbReference>
<keyword evidence="7" id="KW-0547">Nucleotide-binding</keyword>
<protein>
    <recommendedName>
        <fullName evidence="4 7">Aminoglycoside (3'') (9) adenylyltransferase</fullName>
        <ecNumber evidence="3 7">2.7.7.47</ecNumber>
    </recommendedName>
</protein>
<keyword evidence="7" id="KW-0067">ATP-binding</keyword>